<dbReference type="Gene3D" id="3.90.550.10">
    <property type="entry name" value="Spore Coat Polysaccharide Biosynthesis Protein SpsA, Chain A"/>
    <property type="match status" value="1"/>
</dbReference>
<gene>
    <name evidence="5" type="primary">kdsB</name>
    <name evidence="6" type="ORF">EDC56_2927</name>
</gene>
<dbReference type="Proteomes" id="UP000275394">
    <property type="component" value="Unassembled WGS sequence"/>
</dbReference>
<evidence type="ECO:0000256" key="5">
    <source>
        <dbReference type="HAMAP-Rule" id="MF_00057"/>
    </source>
</evidence>
<comment type="function">
    <text evidence="5">Activates KDO (a required 8-carbon sugar) for incorporation into bacterial lipopolysaccharide in Gram-negative bacteria.</text>
</comment>
<dbReference type="InterPro" id="IPR004528">
    <property type="entry name" value="KdsB"/>
</dbReference>
<dbReference type="EMBL" id="RKHR01000005">
    <property type="protein sequence ID" value="ROS00281.1"/>
    <property type="molecule type" value="Genomic_DNA"/>
</dbReference>
<evidence type="ECO:0000256" key="1">
    <source>
        <dbReference type="ARBA" id="ARBA00004370"/>
    </source>
</evidence>
<evidence type="ECO:0000313" key="7">
    <source>
        <dbReference type="Proteomes" id="UP000275394"/>
    </source>
</evidence>
<proteinExistence type="inferred from homology"/>
<dbReference type="NCBIfam" id="NF003950">
    <property type="entry name" value="PRK05450.1-3"/>
    <property type="match status" value="1"/>
</dbReference>
<dbReference type="SUPFAM" id="SSF53448">
    <property type="entry name" value="Nucleotide-diphospho-sugar transferases"/>
    <property type="match status" value="1"/>
</dbReference>
<dbReference type="OrthoDB" id="9815559at2"/>
<dbReference type="EC" id="2.7.7.38" evidence="5"/>
<evidence type="ECO:0000313" key="6">
    <source>
        <dbReference type="EMBL" id="ROS00281.1"/>
    </source>
</evidence>
<dbReference type="PANTHER" id="PTHR42866:SF2">
    <property type="entry name" value="3-DEOXY-MANNO-OCTULOSONATE CYTIDYLYLTRANSFERASE, MITOCHONDRIAL"/>
    <property type="match status" value="1"/>
</dbReference>
<dbReference type="GO" id="GO:0033468">
    <property type="term" value="P:CMP-keto-3-deoxy-D-manno-octulosonic acid biosynthetic process"/>
    <property type="evidence" value="ECO:0007669"/>
    <property type="project" value="UniProtKB-UniRule"/>
</dbReference>
<evidence type="ECO:0000256" key="2">
    <source>
        <dbReference type="ARBA" id="ARBA00022679"/>
    </source>
</evidence>
<dbReference type="AlphaFoldDB" id="A0A3N2DKG0"/>
<keyword evidence="4 5" id="KW-0448">Lipopolysaccharide biosynthesis</keyword>
<evidence type="ECO:0000256" key="4">
    <source>
        <dbReference type="ARBA" id="ARBA00022985"/>
    </source>
</evidence>
<comment type="similarity">
    <text evidence="5">Belongs to the KdsB family.</text>
</comment>
<dbReference type="RefSeq" id="WP_123713249.1">
    <property type="nucleotide sequence ID" value="NZ_RKHR01000005.1"/>
</dbReference>
<dbReference type="InterPro" id="IPR029044">
    <property type="entry name" value="Nucleotide-diphossugar_trans"/>
</dbReference>
<dbReference type="NCBIfam" id="TIGR00466">
    <property type="entry name" value="kdsB"/>
    <property type="match status" value="1"/>
</dbReference>
<dbReference type="FunFam" id="3.90.550.10:FF:000011">
    <property type="entry name" value="3-deoxy-manno-octulosonate cytidylyltransferase"/>
    <property type="match status" value="1"/>
</dbReference>
<name>A0A3N2DKG0_9GAMM</name>
<dbReference type="Pfam" id="PF02348">
    <property type="entry name" value="CTP_transf_3"/>
    <property type="match status" value="1"/>
</dbReference>
<comment type="caution">
    <text evidence="6">The sequence shown here is derived from an EMBL/GenBank/DDBJ whole genome shotgun (WGS) entry which is preliminary data.</text>
</comment>
<dbReference type="GO" id="GO:0005829">
    <property type="term" value="C:cytosol"/>
    <property type="evidence" value="ECO:0007669"/>
    <property type="project" value="TreeGrafter"/>
</dbReference>
<accession>A0A3N2DKG0</accession>
<dbReference type="GO" id="GO:0008690">
    <property type="term" value="F:3-deoxy-manno-octulosonate cytidylyltransferase activity"/>
    <property type="evidence" value="ECO:0007669"/>
    <property type="project" value="UniProtKB-UniRule"/>
</dbReference>
<comment type="catalytic activity">
    <reaction evidence="5">
        <text>3-deoxy-alpha-D-manno-oct-2-ulosonate + CTP = CMP-3-deoxy-beta-D-manno-octulosonate + diphosphate</text>
        <dbReference type="Rhea" id="RHEA:23448"/>
        <dbReference type="ChEBI" id="CHEBI:33019"/>
        <dbReference type="ChEBI" id="CHEBI:37563"/>
        <dbReference type="ChEBI" id="CHEBI:85986"/>
        <dbReference type="ChEBI" id="CHEBI:85987"/>
        <dbReference type="EC" id="2.7.7.38"/>
    </reaction>
</comment>
<sequence>MSFTVIIPSRYSSTRLPGKPLKDLAGQTMIERVYRQALRSEAERVVIATDDVRIEELAKNFGAEVCMTRADHESGTDRLQEAAAALGLSATDVVVNVQGDEPLIPPAIINQVAENLASHPASAMSTLSIAIDDAAEFYDPNCVKVIANVQGTALYFSRSPIPFPRDEKTGALPTAMIAQRHIGIYGYRVGLLNDFVQWPVSPLEATEKLEQLRVMWHGHHIHVETACELPPAGIDTEADLLRVRHYLAEQQGGK</sequence>
<protein>
    <recommendedName>
        <fullName evidence="5">3-deoxy-manno-octulosonate cytidylyltransferase</fullName>
        <ecNumber evidence="5">2.7.7.38</ecNumber>
    </recommendedName>
    <alternativeName>
        <fullName evidence="5">CMP-2-keto-3-deoxyoctulosonic acid synthase</fullName>
        <shortName evidence="5">CKS</shortName>
        <shortName evidence="5">CMP-KDO synthase</shortName>
    </alternativeName>
</protein>
<organism evidence="6 7">
    <name type="scientific">Sinobacterium caligoides</name>
    <dbReference type="NCBI Taxonomy" id="933926"/>
    <lineage>
        <taxon>Bacteria</taxon>
        <taxon>Pseudomonadati</taxon>
        <taxon>Pseudomonadota</taxon>
        <taxon>Gammaproteobacteria</taxon>
        <taxon>Cellvibrionales</taxon>
        <taxon>Spongiibacteraceae</taxon>
        <taxon>Sinobacterium</taxon>
    </lineage>
</organism>
<dbReference type="CDD" id="cd02517">
    <property type="entry name" value="CMP-KDO-Synthetase"/>
    <property type="match status" value="1"/>
</dbReference>
<dbReference type="InterPro" id="IPR003329">
    <property type="entry name" value="Cytidylyl_trans"/>
</dbReference>
<keyword evidence="3 5" id="KW-0548">Nucleotidyltransferase</keyword>
<dbReference type="GO" id="GO:0016020">
    <property type="term" value="C:membrane"/>
    <property type="evidence" value="ECO:0007669"/>
    <property type="project" value="UniProtKB-SubCell"/>
</dbReference>
<evidence type="ECO:0000256" key="3">
    <source>
        <dbReference type="ARBA" id="ARBA00022695"/>
    </source>
</evidence>
<keyword evidence="7" id="KW-1185">Reference proteome</keyword>
<dbReference type="GO" id="GO:0009103">
    <property type="term" value="P:lipopolysaccharide biosynthetic process"/>
    <property type="evidence" value="ECO:0007669"/>
    <property type="project" value="UniProtKB-UniRule"/>
</dbReference>
<keyword evidence="5" id="KW-0963">Cytoplasm</keyword>
<dbReference type="PANTHER" id="PTHR42866">
    <property type="entry name" value="3-DEOXY-MANNO-OCTULOSONATE CYTIDYLYLTRANSFERASE"/>
    <property type="match status" value="1"/>
</dbReference>
<dbReference type="NCBIfam" id="NF003952">
    <property type="entry name" value="PRK05450.1-5"/>
    <property type="match status" value="1"/>
</dbReference>
<comment type="subcellular location">
    <subcellularLocation>
        <location evidence="5">Cytoplasm</location>
    </subcellularLocation>
    <subcellularLocation>
        <location evidence="1">Membrane</location>
    </subcellularLocation>
</comment>
<dbReference type="NCBIfam" id="NF009905">
    <property type="entry name" value="PRK13368.1"/>
    <property type="match status" value="1"/>
</dbReference>
<reference evidence="6 7" key="1">
    <citation type="submission" date="2018-11" db="EMBL/GenBank/DDBJ databases">
        <title>Genomic Encyclopedia of Type Strains, Phase IV (KMG-IV): sequencing the most valuable type-strain genomes for metagenomic binning, comparative biology and taxonomic classification.</title>
        <authorList>
            <person name="Goeker M."/>
        </authorList>
    </citation>
    <scope>NUCLEOTIDE SEQUENCE [LARGE SCALE GENOMIC DNA]</scope>
    <source>
        <strain evidence="6 7">DSM 100316</strain>
    </source>
</reference>
<dbReference type="HAMAP" id="MF_00057">
    <property type="entry name" value="KdsB"/>
    <property type="match status" value="1"/>
</dbReference>
<comment type="pathway">
    <text evidence="5">Nucleotide-sugar biosynthesis; CMP-3-deoxy-D-manno-octulosonate biosynthesis; CMP-3-deoxy-D-manno-octulosonate from 3-deoxy-D-manno-octulosonate and CTP: step 1/1.</text>
</comment>
<keyword evidence="2 5" id="KW-0808">Transferase</keyword>
<dbReference type="UniPathway" id="UPA00358">
    <property type="reaction ID" value="UER00476"/>
</dbReference>